<dbReference type="AlphaFoldDB" id="A0A8S1D8Q1"/>
<sequence length="132" mass="14766">MSIFGIMRNLRATVREKKVVGYAVKPGEVNTHSCLPQTLALTLSLAIRWAATSRRDDSSFCPELWLTGAFTPLLPSPLLQSPGREKWRVDYCCSGDLPLRWRPCVPGCSVEGFLIKKIDVDSTPDQMPLQNF</sequence>
<proteinExistence type="predicted"/>
<accession>A0A8S1D8Q1</accession>
<organism evidence="1 2">
    <name type="scientific">Cloeon dipterum</name>
    <dbReference type="NCBI Taxonomy" id="197152"/>
    <lineage>
        <taxon>Eukaryota</taxon>
        <taxon>Metazoa</taxon>
        <taxon>Ecdysozoa</taxon>
        <taxon>Arthropoda</taxon>
        <taxon>Hexapoda</taxon>
        <taxon>Insecta</taxon>
        <taxon>Pterygota</taxon>
        <taxon>Palaeoptera</taxon>
        <taxon>Ephemeroptera</taxon>
        <taxon>Pisciforma</taxon>
        <taxon>Baetidae</taxon>
        <taxon>Cloeon</taxon>
    </lineage>
</organism>
<dbReference type="EMBL" id="CADEPI010000142">
    <property type="protein sequence ID" value="CAB3377294.1"/>
    <property type="molecule type" value="Genomic_DNA"/>
</dbReference>
<reference evidence="1 2" key="1">
    <citation type="submission" date="2020-04" db="EMBL/GenBank/DDBJ databases">
        <authorList>
            <person name="Alioto T."/>
            <person name="Alioto T."/>
            <person name="Gomez Garrido J."/>
        </authorList>
    </citation>
    <scope>NUCLEOTIDE SEQUENCE [LARGE SCALE GENOMIC DNA]</scope>
</reference>
<dbReference type="Proteomes" id="UP000494165">
    <property type="component" value="Unassembled WGS sequence"/>
</dbReference>
<keyword evidence="2" id="KW-1185">Reference proteome</keyword>
<evidence type="ECO:0000313" key="2">
    <source>
        <dbReference type="Proteomes" id="UP000494165"/>
    </source>
</evidence>
<comment type="caution">
    <text evidence="1">The sequence shown here is derived from an EMBL/GenBank/DDBJ whole genome shotgun (WGS) entry which is preliminary data.</text>
</comment>
<evidence type="ECO:0000313" key="1">
    <source>
        <dbReference type="EMBL" id="CAB3377294.1"/>
    </source>
</evidence>
<name>A0A8S1D8Q1_9INSE</name>
<protein>
    <submittedName>
        <fullName evidence="1">Uncharacterized protein</fullName>
    </submittedName>
</protein>
<gene>
    <name evidence="1" type="ORF">CLODIP_2_CD07111</name>
</gene>